<dbReference type="PANTHER" id="PTHR36930">
    <property type="entry name" value="METAL-SULFUR CLUSTER BIOSYNTHESIS PROTEINS YUAD-RELATED"/>
    <property type="match status" value="1"/>
</dbReference>
<dbReference type="InterPro" id="IPR011037">
    <property type="entry name" value="Pyrv_Knase-like_insert_dom_sf"/>
</dbReference>
<dbReference type="PROSITE" id="PS51340">
    <property type="entry name" value="MOSC"/>
    <property type="match status" value="1"/>
</dbReference>
<gene>
    <name evidence="2" type="ORF">MNB_SV-6-200</name>
</gene>
<feature type="domain" description="MOSC" evidence="1">
    <location>
        <begin position="23"/>
        <end position="147"/>
    </location>
</feature>
<name>A0A1W1BGM2_9ZZZZ</name>
<dbReference type="InterPro" id="IPR052716">
    <property type="entry name" value="MOSC_domain"/>
</dbReference>
<sequence>MSSHSDSEKKVLNLYISKENSIRESADKIVIDVDGVLGDKFYSKDILRSILVTSIDSYKMAEDRGIEMPYGSLGENILVSINPYSLPLGSRLHVGEVVLEITQNCTLCKSLTKVDNRLPKLLKDDRGVFVKAIQGGTINVGDQIEIFKA</sequence>
<dbReference type="InterPro" id="IPR005302">
    <property type="entry name" value="MoCF_Sase_C"/>
</dbReference>
<evidence type="ECO:0000259" key="1">
    <source>
        <dbReference type="PROSITE" id="PS51340"/>
    </source>
</evidence>
<dbReference type="GO" id="GO:0003824">
    <property type="term" value="F:catalytic activity"/>
    <property type="evidence" value="ECO:0007669"/>
    <property type="project" value="InterPro"/>
</dbReference>
<dbReference type="PANTHER" id="PTHR36930:SF1">
    <property type="entry name" value="MOSC DOMAIN-CONTAINING PROTEIN"/>
    <property type="match status" value="1"/>
</dbReference>
<protein>
    <recommendedName>
        <fullName evidence="1">MOSC domain-containing protein</fullName>
    </recommendedName>
</protein>
<dbReference type="AlphaFoldDB" id="A0A1W1BGM2"/>
<dbReference type="Gene3D" id="2.40.33.20">
    <property type="entry name" value="PK beta-barrel domain-like"/>
    <property type="match status" value="1"/>
</dbReference>
<dbReference type="GO" id="GO:0030170">
    <property type="term" value="F:pyridoxal phosphate binding"/>
    <property type="evidence" value="ECO:0007669"/>
    <property type="project" value="InterPro"/>
</dbReference>
<reference evidence="2" key="1">
    <citation type="submission" date="2016-10" db="EMBL/GenBank/DDBJ databases">
        <authorList>
            <person name="de Groot N.N."/>
        </authorList>
    </citation>
    <scope>NUCLEOTIDE SEQUENCE</scope>
</reference>
<dbReference type="SUPFAM" id="SSF50800">
    <property type="entry name" value="PK beta-barrel domain-like"/>
    <property type="match status" value="1"/>
</dbReference>
<organism evidence="2">
    <name type="scientific">hydrothermal vent metagenome</name>
    <dbReference type="NCBI Taxonomy" id="652676"/>
    <lineage>
        <taxon>unclassified sequences</taxon>
        <taxon>metagenomes</taxon>
        <taxon>ecological metagenomes</taxon>
    </lineage>
</organism>
<dbReference type="GO" id="GO:0030151">
    <property type="term" value="F:molybdenum ion binding"/>
    <property type="evidence" value="ECO:0007669"/>
    <property type="project" value="InterPro"/>
</dbReference>
<dbReference type="EMBL" id="FPHC01000026">
    <property type="protein sequence ID" value="SFV52710.1"/>
    <property type="molecule type" value="Genomic_DNA"/>
</dbReference>
<evidence type="ECO:0000313" key="2">
    <source>
        <dbReference type="EMBL" id="SFV52710.1"/>
    </source>
</evidence>
<dbReference type="Pfam" id="PF03473">
    <property type="entry name" value="MOSC"/>
    <property type="match status" value="1"/>
</dbReference>
<proteinExistence type="predicted"/>
<accession>A0A1W1BGM2</accession>